<proteinExistence type="predicted"/>
<evidence type="ECO:0000313" key="1">
    <source>
        <dbReference type="EMBL" id="RDX66776.1"/>
    </source>
</evidence>
<comment type="caution">
    <text evidence="1">The sequence shown here is derived from an EMBL/GenBank/DDBJ whole genome shotgun (WGS) entry which is preliminary data.</text>
</comment>
<reference evidence="1" key="1">
    <citation type="submission" date="2018-05" db="EMBL/GenBank/DDBJ databases">
        <title>Draft genome of Mucuna pruriens seed.</title>
        <authorList>
            <person name="Nnadi N.E."/>
            <person name="Vos R."/>
            <person name="Hasami M.H."/>
            <person name="Devisetty U.K."/>
            <person name="Aguiy J.C."/>
        </authorList>
    </citation>
    <scope>NUCLEOTIDE SEQUENCE [LARGE SCALE GENOMIC DNA]</scope>
    <source>
        <strain evidence="1">JCA_2017</strain>
    </source>
</reference>
<feature type="non-terminal residue" evidence="1">
    <location>
        <position position="1"/>
    </location>
</feature>
<accession>A0A371EL96</accession>
<keyword evidence="2" id="KW-1185">Reference proteome</keyword>
<dbReference type="Proteomes" id="UP000257109">
    <property type="component" value="Unassembled WGS sequence"/>
</dbReference>
<gene>
    <name evidence="1" type="ORF">CR513_54422</name>
</gene>
<evidence type="ECO:0000313" key="2">
    <source>
        <dbReference type="Proteomes" id="UP000257109"/>
    </source>
</evidence>
<sequence length="123" mass="14140">MLDDAPRKLVAALKLEVPIVEIWVVEPPYLGSFIDHYVLRSYANHIVPWLWEEMNCEELKLVSHGSKILSLLQDEQVKRYMVESGLATLIQLFPPVGEVTIILDDVSYLLHLPTRCSHQLVMM</sequence>
<protein>
    <submittedName>
        <fullName evidence="1">Uncharacterized protein</fullName>
    </submittedName>
</protein>
<organism evidence="1 2">
    <name type="scientific">Mucuna pruriens</name>
    <name type="common">Velvet bean</name>
    <name type="synonym">Dolichos pruriens</name>
    <dbReference type="NCBI Taxonomy" id="157652"/>
    <lineage>
        <taxon>Eukaryota</taxon>
        <taxon>Viridiplantae</taxon>
        <taxon>Streptophyta</taxon>
        <taxon>Embryophyta</taxon>
        <taxon>Tracheophyta</taxon>
        <taxon>Spermatophyta</taxon>
        <taxon>Magnoliopsida</taxon>
        <taxon>eudicotyledons</taxon>
        <taxon>Gunneridae</taxon>
        <taxon>Pentapetalae</taxon>
        <taxon>rosids</taxon>
        <taxon>fabids</taxon>
        <taxon>Fabales</taxon>
        <taxon>Fabaceae</taxon>
        <taxon>Papilionoideae</taxon>
        <taxon>50 kb inversion clade</taxon>
        <taxon>NPAAA clade</taxon>
        <taxon>indigoferoid/millettioid clade</taxon>
        <taxon>Phaseoleae</taxon>
        <taxon>Mucuna</taxon>
    </lineage>
</organism>
<dbReference type="EMBL" id="QJKJ01013278">
    <property type="protein sequence ID" value="RDX66776.1"/>
    <property type="molecule type" value="Genomic_DNA"/>
</dbReference>
<name>A0A371EL96_MUCPR</name>
<dbReference type="OrthoDB" id="1436252at2759"/>
<dbReference type="AlphaFoldDB" id="A0A371EL96"/>